<sequence length="152" mass="15845">MATTGQAFGTALIGQTEKALNAILDRQLAGTGITEPQWVTLTLTVAGGGTVDRDELVRRVSGAAQFSQASVAERIAELTAAGFLRDGGGRVQVTDEGQARWTRVRAAIGPITQELWGDLPPEDLAVAGRVLNIVLERANAVLAAPDPATKTA</sequence>
<dbReference type="InterPro" id="IPR036388">
    <property type="entry name" value="WH-like_DNA-bd_sf"/>
</dbReference>
<dbReference type="EMBL" id="JBHSXS010000020">
    <property type="protein sequence ID" value="MFC6883569.1"/>
    <property type="molecule type" value="Genomic_DNA"/>
</dbReference>
<name>A0ABW2CSB4_9ACTN</name>
<protein>
    <submittedName>
        <fullName evidence="1">MarR family winged helix-turn-helix transcriptional regulator</fullName>
    </submittedName>
</protein>
<keyword evidence="2" id="KW-1185">Reference proteome</keyword>
<evidence type="ECO:0000313" key="1">
    <source>
        <dbReference type="EMBL" id="MFC6883569.1"/>
    </source>
</evidence>
<dbReference type="InterPro" id="IPR036390">
    <property type="entry name" value="WH_DNA-bd_sf"/>
</dbReference>
<dbReference type="RefSeq" id="WP_160821191.1">
    <property type="nucleotide sequence ID" value="NZ_JBHSXE010000001.1"/>
</dbReference>
<dbReference type="Gene3D" id="1.10.10.10">
    <property type="entry name" value="Winged helix-like DNA-binding domain superfamily/Winged helix DNA-binding domain"/>
    <property type="match status" value="1"/>
</dbReference>
<evidence type="ECO:0000313" key="2">
    <source>
        <dbReference type="Proteomes" id="UP001596380"/>
    </source>
</evidence>
<reference evidence="2" key="1">
    <citation type="journal article" date="2019" name="Int. J. Syst. Evol. Microbiol.">
        <title>The Global Catalogue of Microorganisms (GCM) 10K type strain sequencing project: providing services to taxonomists for standard genome sequencing and annotation.</title>
        <authorList>
            <consortium name="The Broad Institute Genomics Platform"/>
            <consortium name="The Broad Institute Genome Sequencing Center for Infectious Disease"/>
            <person name="Wu L."/>
            <person name="Ma J."/>
        </authorList>
    </citation>
    <scope>NUCLEOTIDE SEQUENCE [LARGE SCALE GENOMIC DNA]</scope>
    <source>
        <strain evidence="2">JCM 3369</strain>
    </source>
</reference>
<organism evidence="1 2">
    <name type="scientific">Actinomadura yumaensis</name>
    <dbReference type="NCBI Taxonomy" id="111807"/>
    <lineage>
        <taxon>Bacteria</taxon>
        <taxon>Bacillati</taxon>
        <taxon>Actinomycetota</taxon>
        <taxon>Actinomycetes</taxon>
        <taxon>Streptosporangiales</taxon>
        <taxon>Thermomonosporaceae</taxon>
        <taxon>Actinomadura</taxon>
    </lineage>
</organism>
<accession>A0ABW2CSB4</accession>
<dbReference type="SUPFAM" id="SSF46785">
    <property type="entry name" value="Winged helix' DNA-binding domain"/>
    <property type="match status" value="1"/>
</dbReference>
<proteinExistence type="predicted"/>
<comment type="caution">
    <text evidence="1">The sequence shown here is derived from an EMBL/GenBank/DDBJ whole genome shotgun (WGS) entry which is preliminary data.</text>
</comment>
<gene>
    <name evidence="1" type="ORF">ACFQKB_27675</name>
</gene>
<dbReference type="Proteomes" id="UP001596380">
    <property type="component" value="Unassembled WGS sequence"/>
</dbReference>